<dbReference type="InterPro" id="IPR045274">
    <property type="entry name" value="WAK-like"/>
</dbReference>
<dbReference type="Gene3D" id="1.10.510.10">
    <property type="entry name" value="Transferase(Phosphotransferase) domain 1"/>
    <property type="match status" value="1"/>
</dbReference>
<evidence type="ECO:0000313" key="6">
    <source>
        <dbReference type="Proteomes" id="UP000032180"/>
    </source>
</evidence>
<dbReference type="InterPro" id="IPR000719">
    <property type="entry name" value="Prot_kinase_dom"/>
</dbReference>
<dbReference type="InterPro" id="IPR020635">
    <property type="entry name" value="Tyr_kinase_cat_dom"/>
</dbReference>
<sequence length="305" mass="34636">MRSACKDRQGGYDCPCKTGMKWDGKAGTCTEKYPLVVIMIVGAVAGLLVLATLVYVYLLHKERQKMREFFIGNGGPIEHRQVNRLLPRGRCPNLGVRVCLEWEPKRRPTRRKKKVPLTLDNRLLIASGSAVGLAYMHSMTLTSIQHGDRTLEYILSNTANILLDNQFNPKIFDFGISRLIARGNPEHTINVIGDNKYMDPIYRQTGLLTNKSDVYVFGLVLFEIITGKEIVDVDVKNTLTVDTYLTKITTNKMLFDKEIGEKDIDHLRSIVDISKKCLDNDVNERPEMTDIAECLQYIRKARKVS</sequence>
<reference evidence="5 6" key="1">
    <citation type="submission" date="2012-08" db="EMBL/GenBank/DDBJ databases">
        <title>Oryza genome evolution.</title>
        <authorList>
            <person name="Wing R.A."/>
        </authorList>
    </citation>
    <scope>NUCLEOTIDE SEQUENCE</scope>
</reference>
<keyword evidence="3" id="KW-0812">Transmembrane</keyword>
<dbReference type="GO" id="GO:0004674">
    <property type="term" value="F:protein serine/threonine kinase activity"/>
    <property type="evidence" value="ECO:0007669"/>
    <property type="project" value="TreeGrafter"/>
</dbReference>
<keyword evidence="1" id="KW-0547">Nucleotide-binding</keyword>
<keyword evidence="3" id="KW-1133">Transmembrane helix</keyword>
<organism evidence="5 6">
    <name type="scientific">Leersia perrieri</name>
    <dbReference type="NCBI Taxonomy" id="77586"/>
    <lineage>
        <taxon>Eukaryota</taxon>
        <taxon>Viridiplantae</taxon>
        <taxon>Streptophyta</taxon>
        <taxon>Embryophyta</taxon>
        <taxon>Tracheophyta</taxon>
        <taxon>Spermatophyta</taxon>
        <taxon>Magnoliopsida</taxon>
        <taxon>Liliopsida</taxon>
        <taxon>Poales</taxon>
        <taxon>Poaceae</taxon>
        <taxon>BOP clade</taxon>
        <taxon>Oryzoideae</taxon>
        <taxon>Oryzeae</taxon>
        <taxon>Oryzinae</taxon>
        <taxon>Leersia</taxon>
    </lineage>
</organism>
<dbReference type="EnsemblPlants" id="LPERR10G02860.1">
    <property type="protein sequence ID" value="LPERR10G02860.1"/>
    <property type="gene ID" value="LPERR10G02860"/>
</dbReference>
<dbReference type="GO" id="GO:0007166">
    <property type="term" value="P:cell surface receptor signaling pathway"/>
    <property type="evidence" value="ECO:0007669"/>
    <property type="project" value="InterPro"/>
</dbReference>
<proteinExistence type="predicted"/>
<dbReference type="InterPro" id="IPR011009">
    <property type="entry name" value="Kinase-like_dom_sf"/>
</dbReference>
<dbReference type="InterPro" id="IPR001245">
    <property type="entry name" value="Ser-Thr/Tyr_kinase_cat_dom"/>
</dbReference>
<feature type="transmembrane region" description="Helical" evidence="3">
    <location>
        <begin position="35"/>
        <end position="58"/>
    </location>
</feature>
<dbReference type="Pfam" id="PF07714">
    <property type="entry name" value="PK_Tyr_Ser-Thr"/>
    <property type="match status" value="1"/>
</dbReference>
<dbReference type="HOGENOM" id="CLU_913261_0_0_1"/>
<dbReference type="PROSITE" id="PS50011">
    <property type="entry name" value="PROTEIN_KINASE_DOM"/>
    <property type="match status" value="1"/>
</dbReference>
<dbReference type="Proteomes" id="UP000032180">
    <property type="component" value="Chromosome 10"/>
</dbReference>
<evidence type="ECO:0000256" key="3">
    <source>
        <dbReference type="SAM" id="Phobius"/>
    </source>
</evidence>
<protein>
    <recommendedName>
        <fullName evidence="4">Protein kinase domain-containing protein</fullName>
    </recommendedName>
</protein>
<evidence type="ECO:0000256" key="1">
    <source>
        <dbReference type="ARBA" id="ARBA00022741"/>
    </source>
</evidence>
<evidence type="ECO:0000259" key="4">
    <source>
        <dbReference type="PROSITE" id="PS50011"/>
    </source>
</evidence>
<dbReference type="AlphaFoldDB" id="A0A0D9XI59"/>
<feature type="domain" description="Protein kinase" evidence="4">
    <location>
        <begin position="1"/>
        <end position="298"/>
    </location>
</feature>
<reference evidence="6" key="2">
    <citation type="submission" date="2013-12" db="EMBL/GenBank/DDBJ databases">
        <authorList>
            <person name="Yu Y."/>
            <person name="Lee S."/>
            <person name="de Baynast K."/>
            <person name="Wissotski M."/>
            <person name="Liu L."/>
            <person name="Talag J."/>
            <person name="Goicoechea J."/>
            <person name="Angelova A."/>
            <person name="Jetty R."/>
            <person name="Kudrna D."/>
            <person name="Golser W."/>
            <person name="Rivera L."/>
            <person name="Zhang J."/>
            <person name="Wing R."/>
        </authorList>
    </citation>
    <scope>NUCLEOTIDE SEQUENCE</scope>
</reference>
<dbReference type="STRING" id="77586.A0A0D9XI59"/>
<accession>A0A0D9XI59</accession>
<dbReference type="GO" id="GO:0005524">
    <property type="term" value="F:ATP binding"/>
    <property type="evidence" value="ECO:0007669"/>
    <property type="project" value="UniProtKB-KW"/>
</dbReference>
<name>A0A0D9XI59_9ORYZ</name>
<dbReference type="GO" id="GO:0004713">
    <property type="term" value="F:protein tyrosine kinase activity"/>
    <property type="evidence" value="ECO:0007669"/>
    <property type="project" value="InterPro"/>
</dbReference>
<keyword evidence="6" id="KW-1185">Reference proteome</keyword>
<keyword evidence="2" id="KW-0067">ATP-binding</keyword>
<dbReference type="Gramene" id="LPERR10G02860.1">
    <property type="protein sequence ID" value="LPERR10G02860.1"/>
    <property type="gene ID" value="LPERR10G02860"/>
</dbReference>
<dbReference type="eggNOG" id="KOG1187">
    <property type="taxonomic scope" value="Eukaryota"/>
</dbReference>
<dbReference type="SUPFAM" id="SSF56112">
    <property type="entry name" value="Protein kinase-like (PK-like)"/>
    <property type="match status" value="1"/>
</dbReference>
<reference evidence="5" key="3">
    <citation type="submission" date="2015-04" db="UniProtKB">
        <authorList>
            <consortium name="EnsemblPlants"/>
        </authorList>
    </citation>
    <scope>IDENTIFICATION</scope>
</reference>
<dbReference type="GO" id="GO:0005886">
    <property type="term" value="C:plasma membrane"/>
    <property type="evidence" value="ECO:0007669"/>
    <property type="project" value="TreeGrafter"/>
</dbReference>
<evidence type="ECO:0000256" key="2">
    <source>
        <dbReference type="ARBA" id="ARBA00022840"/>
    </source>
</evidence>
<dbReference type="PANTHER" id="PTHR27005">
    <property type="entry name" value="WALL-ASSOCIATED RECEPTOR KINASE-LIKE 21"/>
    <property type="match status" value="1"/>
</dbReference>
<dbReference type="PANTHER" id="PTHR27005:SF249">
    <property type="entry name" value="OS10G0116600 PROTEIN"/>
    <property type="match status" value="1"/>
</dbReference>
<evidence type="ECO:0000313" key="5">
    <source>
        <dbReference type="EnsemblPlants" id="LPERR10G02860.1"/>
    </source>
</evidence>
<dbReference type="SMART" id="SM00219">
    <property type="entry name" value="TyrKc"/>
    <property type="match status" value="1"/>
</dbReference>
<keyword evidence="3" id="KW-0472">Membrane</keyword>